<sequence length="154" mass="16364">MLPGSVTLLPTPKASNNENRQSADRYGPNLGMALGTTPGWDDRPAFGTYTPAIKRWEPILGRLAPAPTEPTGRGGAQRLAPRFVEWMQGLPDGWVTDTDTTRNEQLQALGNGVVPQQAAHALHRLLAIRATVLASSSTAATDNGARLATSRQAA</sequence>
<evidence type="ECO:0000256" key="1">
    <source>
        <dbReference type="SAM" id="MobiDB-lite"/>
    </source>
</evidence>
<dbReference type="SUPFAM" id="SSF53335">
    <property type="entry name" value="S-adenosyl-L-methionine-dependent methyltransferases"/>
    <property type="match status" value="1"/>
</dbReference>
<evidence type="ECO:0008006" key="4">
    <source>
        <dbReference type="Google" id="ProtNLM"/>
    </source>
</evidence>
<gene>
    <name evidence="2" type="ORF">ACFO6V_23800</name>
</gene>
<protein>
    <recommendedName>
        <fullName evidence="4">DNA (cytosine-5-)-methyltransferase</fullName>
    </recommendedName>
</protein>
<evidence type="ECO:0000313" key="2">
    <source>
        <dbReference type="EMBL" id="MFC4631291.1"/>
    </source>
</evidence>
<keyword evidence="3" id="KW-1185">Reference proteome</keyword>
<dbReference type="EMBL" id="JBHSFI010000008">
    <property type="protein sequence ID" value="MFC4631291.1"/>
    <property type="molecule type" value="Genomic_DNA"/>
</dbReference>
<dbReference type="Proteomes" id="UP001596011">
    <property type="component" value="Unassembled WGS sequence"/>
</dbReference>
<accession>A0ABV9HQ21</accession>
<evidence type="ECO:0000313" key="3">
    <source>
        <dbReference type="Proteomes" id="UP001596011"/>
    </source>
</evidence>
<name>A0ABV9HQ21_9MICO</name>
<organism evidence="2 3">
    <name type="scientific">Promicromonospora alba</name>
    <dbReference type="NCBI Taxonomy" id="1616110"/>
    <lineage>
        <taxon>Bacteria</taxon>
        <taxon>Bacillati</taxon>
        <taxon>Actinomycetota</taxon>
        <taxon>Actinomycetes</taxon>
        <taxon>Micrococcales</taxon>
        <taxon>Promicromonosporaceae</taxon>
        <taxon>Promicromonospora</taxon>
    </lineage>
</organism>
<proteinExistence type="predicted"/>
<dbReference type="InterPro" id="IPR029063">
    <property type="entry name" value="SAM-dependent_MTases_sf"/>
</dbReference>
<comment type="caution">
    <text evidence="2">The sequence shown here is derived from an EMBL/GenBank/DDBJ whole genome shotgun (WGS) entry which is preliminary data.</text>
</comment>
<feature type="region of interest" description="Disordered" evidence="1">
    <location>
        <begin position="1"/>
        <end position="27"/>
    </location>
</feature>
<reference evidence="3" key="1">
    <citation type="journal article" date="2019" name="Int. J. Syst. Evol. Microbiol.">
        <title>The Global Catalogue of Microorganisms (GCM) 10K type strain sequencing project: providing services to taxonomists for standard genome sequencing and annotation.</title>
        <authorList>
            <consortium name="The Broad Institute Genomics Platform"/>
            <consortium name="The Broad Institute Genome Sequencing Center for Infectious Disease"/>
            <person name="Wu L."/>
            <person name="Ma J."/>
        </authorList>
    </citation>
    <scope>NUCLEOTIDE SEQUENCE [LARGE SCALE GENOMIC DNA]</scope>
    <source>
        <strain evidence="3">CCUG 42722</strain>
    </source>
</reference>
<dbReference type="RefSeq" id="WP_377141184.1">
    <property type="nucleotide sequence ID" value="NZ_JBHSFI010000008.1"/>
</dbReference>